<dbReference type="RefSeq" id="WP_271636495.1">
    <property type="nucleotide sequence ID" value="NZ_CP094970.1"/>
</dbReference>
<evidence type="ECO:0000256" key="1">
    <source>
        <dbReference type="SAM" id="MobiDB-lite"/>
    </source>
</evidence>
<name>A0AA46TLV6_9ACTN</name>
<accession>A0AA46TLV6</accession>
<gene>
    <name evidence="2" type="ORF">L0C25_10745</name>
</gene>
<dbReference type="EMBL" id="CP094970">
    <property type="protein sequence ID" value="UYM07518.1"/>
    <property type="molecule type" value="Genomic_DNA"/>
</dbReference>
<dbReference type="Proteomes" id="UP001164390">
    <property type="component" value="Chromosome"/>
</dbReference>
<feature type="region of interest" description="Disordered" evidence="1">
    <location>
        <begin position="251"/>
        <end position="291"/>
    </location>
</feature>
<organism evidence="2 3">
    <name type="scientific">Solicola gregarius</name>
    <dbReference type="NCBI Taxonomy" id="2908642"/>
    <lineage>
        <taxon>Bacteria</taxon>
        <taxon>Bacillati</taxon>
        <taxon>Actinomycetota</taxon>
        <taxon>Actinomycetes</taxon>
        <taxon>Propionibacteriales</taxon>
        <taxon>Nocardioidaceae</taxon>
        <taxon>Solicola</taxon>
    </lineage>
</organism>
<dbReference type="KEGG" id="sgrg:L0C25_10745"/>
<reference evidence="2" key="1">
    <citation type="submission" date="2022-01" db="EMBL/GenBank/DDBJ databases">
        <title>Nocardioidaceae gen. sp. A5X3R13.</title>
        <authorList>
            <person name="Lopez Marin M.A."/>
            <person name="Uhlik O."/>
        </authorList>
    </citation>
    <scope>NUCLEOTIDE SEQUENCE</scope>
    <source>
        <strain evidence="2">A5X3R13</strain>
    </source>
</reference>
<evidence type="ECO:0000313" key="3">
    <source>
        <dbReference type="Proteomes" id="UP001164390"/>
    </source>
</evidence>
<feature type="compositionally biased region" description="Pro residues" evidence="1">
    <location>
        <begin position="267"/>
        <end position="276"/>
    </location>
</feature>
<evidence type="ECO:0000313" key="2">
    <source>
        <dbReference type="EMBL" id="UYM07518.1"/>
    </source>
</evidence>
<sequence length="291" mass="33522">MVGEGELSLDEARKLRDELHRLEASVEEHAALGVAQQMEELGRAMQWYLGNAADCLRTIDALSQDALGTRLLMEGEVPYGDGIHRDYVTELGRTWHNFVAAAKTFADHMRRQFDNQPEDLQAEYEQRKRELLDANGVVAFVSRSRNVLLHGGVFQTGVTWRFTQTSESFEADCRTDILLNRYDSWWNAGARRYLDSRAPRLNLRSTIGEHKDAVNPLYTWYQKRVYEYHHSKFADLEKTAARIREVSERLDPGSMPVVDQLTHFPDPSEPCPVRPPVKPKPKTQRGRKKKR</sequence>
<keyword evidence="3" id="KW-1185">Reference proteome</keyword>
<dbReference type="AlphaFoldDB" id="A0AA46TLV6"/>
<feature type="compositionally biased region" description="Basic residues" evidence="1">
    <location>
        <begin position="277"/>
        <end position="291"/>
    </location>
</feature>
<protein>
    <submittedName>
        <fullName evidence="2">Uncharacterized protein</fullName>
    </submittedName>
</protein>
<proteinExistence type="predicted"/>